<keyword evidence="3" id="KW-0804">Transcription</keyword>
<name>A0A317MWQ4_9GAMM</name>
<dbReference type="GO" id="GO:0003700">
    <property type="term" value="F:DNA-binding transcription factor activity"/>
    <property type="evidence" value="ECO:0007669"/>
    <property type="project" value="InterPro"/>
</dbReference>
<dbReference type="EMBL" id="QGTJ01000003">
    <property type="protein sequence ID" value="PWV63241.1"/>
    <property type="molecule type" value="Genomic_DNA"/>
</dbReference>
<evidence type="ECO:0000313" key="6">
    <source>
        <dbReference type="Proteomes" id="UP000246569"/>
    </source>
</evidence>
<dbReference type="Pfam" id="PF12802">
    <property type="entry name" value="MarR_2"/>
    <property type="match status" value="1"/>
</dbReference>
<dbReference type="PANTHER" id="PTHR33164:SF43">
    <property type="entry name" value="HTH-TYPE TRANSCRIPTIONAL REPRESSOR YETL"/>
    <property type="match status" value="1"/>
</dbReference>
<reference evidence="5 6" key="1">
    <citation type="submission" date="2018-05" db="EMBL/GenBank/DDBJ databases">
        <title>Genomic Encyclopedia of Type Strains, Phase IV (KMG-IV): sequencing the most valuable type-strain genomes for metagenomic binning, comparative biology and taxonomic classification.</title>
        <authorList>
            <person name="Goeker M."/>
        </authorList>
    </citation>
    <scope>NUCLEOTIDE SEQUENCE [LARGE SCALE GENOMIC DNA]</scope>
    <source>
        <strain evidence="5 6">DSM 23606</strain>
    </source>
</reference>
<evidence type="ECO:0000256" key="3">
    <source>
        <dbReference type="ARBA" id="ARBA00023163"/>
    </source>
</evidence>
<keyword evidence="1" id="KW-0805">Transcription regulation</keyword>
<dbReference type="PRINTS" id="PR00598">
    <property type="entry name" value="HTHMARR"/>
</dbReference>
<evidence type="ECO:0000259" key="4">
    <source>
        <dbReference type="PROSITE" id="PS50995"/>
    </source>
</evidence>
<evidence type="ECO:0000313" key="5">
    <source>
        <dbReference type="EMBL" id="PWV63241.1"/>
    </source>
</evidence>
<dbReference type="GO" id="GO:0003677">
    <property type="term" value="F:DNA binding"/>
    <property type="evidence" value="ECO:0007669"/>
    <property type="project" value="UniProtKB-KW"/>
</dbReference>
<accession>A0A317MWQ4</accession>
<sequence length="165" mass="18205">MHAKSRMDHDTRQDRQSGELYTVANYTLDDSVGYLLGQAKSRLTAMVDAEMAPHGITGAQWATLLHLANGKGDTAGELCRSIGTDTGAMTRMLDRLEAKGLVRRVRCCDDRRVVRLSITPEGHALCDLLPAIAVKVLNKHLRGFSTDELADLKDYLRRIIANADN</sequence>
<evidence type="ECO:0000256" key="2">
    <source>
        <dbReference type="ARBA" id="ARBA00023125"/>
    </source>
</evidence>
<organism evidence="5 6">
    <name type="scientific">Plasticicumulans acidivorans</name>
    <dbReference type="NCBI Taxonomy" id="886464"/>
    <lineage>
        <taxon>Bacteria</taxon>
        <taxon>Pseudomonadati</taxon>
        <taxon>Pseudomonadota</taxon>
        <taxon>Gammaproteobacteria</taxon>
        <taxon>Candidatus Competibacteraceae</taxon>
        <taxon>Plasticicumulans</taxon>
    </lineage>
</organism>
<dbReference type="InterPro" id="IPR036388">
    <property type="entry name" value="WH-like_DNA-bd_sf"/>
</dbReference>
<feature type="domain" description="HTH marR-type" evidence="4">
    <location>
        <begin position="29"/>
        <end position="161"/>
    </location>
</feature>
<evidence type="ECO:0000256" key="1">
    <source>
        <dbReference type="ARBA" id="ARBA00023015"/>
    </source>
</evidence>
<dbReference type="InterPro" id="IPR000835">
    <property type="entry name" value="HTH_MarR-typ"/>
</dbReference>
<dbReference type="SUPFAM" id="SSF46785">
    <property type="entry name" value="Winged helix' DNA-binding domain"/>
    <property type="match status" value="1"/>
</dbReference>
<dbReference type="Proteomes" id="UP000246569">
    <property type="component" value="Unassembled WGS sequence"/>
</dbReference>
<dbReference type="Gene3D" id="1.10.10.10">
    <property type="entry name" value="Winged helix-like DNA-binding domain superfamily/Winged helix DNA-binding domain"/>
    <property type="match status" value="1"/>
</dbReference>
<dbReference type="SMART" id="SM00347">
    <property type="entry name" value="HTH_MARR"/>
    <property type="match status" value="1"/>
</dbReference>
<dbReference type="GO" id="GO:0006950">
    <property type="term" value="P:response to stress"/>
    <property type="evidence" value="ECO:0007669"/>
    <property type="project" value="TreeGrafter"/>
</dbReference>
<keyword evidence="6" id="KW-1185">Reference proteome</keyword>
<proteinExistence type="predicted"/>
<protein>
    <submittedName>
        <fullName evidence="5">MarR family transcriptional regulator</fullName>
    </submittedName>
</protein>
<dbReference type="InterPro" id="IPR036390">
    <property type="entry name" value="WH_DNA-bd_sf"/>
</dbReference>
<gene>
    <name evidence="5" type="ORF">C7443_103166</name>
</gene>
<dbReference type="InterPro" id="IPR023187">
    <property type="entry name" value="Tscrpt_reg_MarR-type_CS"/>
</dbReference>
<dbReference type="InterPro" id="IPR039422">
    <property type="entry name" value="MarR/SlyA-like"/>
</dbReference>
<dbReference type="PANTHER" id="PTHR33164">
    <property type="entry name" value="TRANSCRIPTIONAL REGULATOR, MARR FAMILY"/>
    <property type="match status" value="1"/>
</dbReference>
<dbReference type="PROSITE" id="PS01117">
    <property type="entry name" value="HTH_MARR_1"/>
    <property type="match status" value="1"/>
</dbReference>
<comment type="caution">
    <text evidence="5">The sequence shown here is derived from an EMBL/GenBank/DDBJ whole genome shotgun (WGS) entry which is preliminary data.</text>
</comment>
<dbReference type="PROSITE" id="PS50995">
    <property type="entry name" value="HTH_MARR_2"/>
    <property type="match status" value="1"/>
</dbReference>
<keyword evidence="2" id="KW-0238">DNA-binding</keyword>
<dbReference type="AlphaFoldDB" id="A0A317MWQ4"/>